<evidence type="ECO:0000256" key="10">
    <source>
        <dbReference type="ARBA" id="ARBA00023012"/>
    </source>
</evidence>
<dbReference type="SMART" id="SM00304">
    <property type="entry name" value="HAMP"/>
    <property type="match status" value="1"/>
</dbReference>
<keyword evidence="8" id="KW-0067">ATP-binding</keyword>
<keyword evidence="2" id="KW-1003">Cell membrane</keyword>
<keyword evidence="3" id="KW-0597">Phosphoprotein</keyword>
<dbReference type="PANTHER" id="PTHR34220">
    <property type="entry name" value="SENSOR HISTIDINE KINASE YPDA"/>
    <property type="match status" value="1"/>
</dbReference>
<evidence type="ECO:0000256" key="12">
    <source>
        <dbReference type="SAM" id="Phobius"/>
    </source>
</evidence>
<proteinExistence type="predicted"/>
<dbReference type="RefSeq" id="WP_109985554.1">
    <property type="nucleotide sequence ID" value="NZ_QGTD01000020.1"/>
</dbReference>
<dbReference type="InterPro" id="IPR050640">
    <property type="entry name" value="Bact_2-comp_sensor_kinase"/>
</dbReference>
<feature type="domain" description="HAMP" evidence="13">
    <location>
        <begin position="321"/>
        <end position="373"/>
    </location>
</feature>
<dbReference type="Gene3D" id="6.10.340.10">
    <property type="match status" value="1"/>
</dbReference>
<dbReference type="Proteomes" id="UP000245624">
    <property type="component" value="Unassembled WGS sequence"/>
</dbReference>
<sequence length="593" mass="68344">MKKIVHIIQDNNLFIKIFLVMVISIIAVSIFITISSIRMSSNLFMETFSITNTKVLTQIKDRFNTFSYSVVSTSIKVDENGTIKRRLQEETSNDIEKSRSYYQIKTQMERIFAEIDPNEANLIIMSLDNEIFNMNYFNWPVKGTELRNHPITKQTEARTNEIIYQFDQSNLTNNIPMVIVSKALTEHSTGKIYGYQYVSIREKDLRSFYEGYTSEGNNVLLINSSGQIISSNFHQKIGEKEPKLLQTAKNIENQGIEYLNVNIFNEDYLMLAEYLPTLDMYIVNLVDKDKVQSNLVDTNEIILISTLIVLIAVFIVFLILRKMTVSISKLVNQISDMARYQFTKPLEETGGYEAKKIANSFNYMLNELHDYVEILLRTQEKQRKAELEALQHQINPHFIYNTLASIKFMIKQGKKETAFNTIDAFISLIQNALGDVDELITVEQELGNLKNYVLINHARYGDRIKVNYLVSPDCLHLQLPKLVIQPFIENAFFHAFTKKKHGYIQILMAQRENSLVCEIVDNGDGINEEKIDRKAIGMKGKRQLFSGIGVRNVHERIQLLYGKNYGVNITSELNKGTKVVITLPIIEELENQK</sequence>
<comment type="subcellular location">
    <subcellularLocation>
        <location evidence="1">Cell membrane</location>
        <topology evidence="1">Multi-pass membrane protein</topology>
    </subcellularLocation>
</comment>
<accession>A0A317KTQ9</accession>
<dbReference type="GO" id="GO:0000155">
    <property type="term" value="F:phosphorelay sensor kinase activity"/>
    <property type="evidence" value="ECO:0007669"/>
    <property type="project" value="InterPro"/>
</dbReference>
<dbReference type="GO" id="GO:0005524">
    <property type="term" value="F:ATP binding"/>
    <property type="evidence" value="ECO:0007669"/>
    <property type="project" value="UniProtKB-KW"/>
</dbReference>
<feature type="transmembrane region" description="Helical" evidence="12">
    <location>
        <begin position="301"/>
        <end position="320"/>
    </location>
</feature>
<keyword evidence="10" id="KW-0902">Two-component regulatory system</keyword>
<dbReference type="Pfam" id="PF06580">
    <property type="entry name" value="His_kinase"/>
    <property type="match status" value="1"/>
</dbReference>
<name>A0A317KTQ9_9BACI</name>
<keyword evidence="9 12" id="KW-1133">Transmembrane helix</keyword>
<evidence type="ECO:0000256" key="11">
    <source>
        <dbReference type="ARBA" id="ARBA00023136"/>
    </source>
</evidence>
<evidence type="ECO:0000256" key="3">
    <source>
        <dbReference type="ARBA" id="ARBA00022553"/>
    </source>
</evidence>
<protein>
    <recommendedName>
        <fullName evidence="13">HAMP domain-containing protein</fullName>
    </recommendedName>
</protein>
<evidence type="ECO:0000259" key="13">
    <source>
        <dbReference type="PROSITE" id="PS50885"/>
    </source>
</evidence>
<dbReference type="InterPro" id="IPR003660">
    <property type="entry name" value="HAMP_dom"/>
</dbReference>
<organism evidence="14 15">
    <name type="scientific">Gracilibacillus dipsosauri</name>
    <dbReference type="NCBI Taxonomy" id="178340"/>
    <lineage>
        <taxon>Bacteria</taxon>
        <taxon>Bacillati</taxon>
        <taxon>Bacillota</taxon>
        <taxon>Bacilli</taxon>
        <taxon>Bacillales</taxon>
        <taxon>Bacillaceae</taxon>
        <taxon>Gracilibacillus</taxon>
    </lineage>
</organism>
<evidence type="ECO:0000256" key="2">
    <source>
        <dbReference type="ARBA" id="ARBA00022475"/>
    </source>
</evidence>
<dbReference type="AlphaFoldDB" id="A0A317KTQ9"/>
<dbReference type="EMBL" id="QGTD01000020">
    <property type="protein sequence ID" value="PWU66825.1"/>
    <property type="molecule type" value="Genomic_DNA"/>
</dbReference>
<dbReference type="Pfam" id="PF02518">
    <property type="entry name" value="HATPase_c"/>
    <property type="match status" value="1"/>
</dbReference>
<dbReference type="CDD" id="cd06225">
    <property type="entry name" value="HAMP"/>
    <property type="match status" value="1"/>
</dbReference>
<dbReference type="InterPro" id="IPR010559">
    <property type="entry name" value="Sig_transdc_His_kin_internal"/>
</dbReference>
<evidence type="ECO:0000256" key="7">
    <source>
        <dbReference type="ARBA" id="ARBA00022777"/>
    </source>
</evidence>
<dbReference type="Gene3D" id="3.30.565.10">
    <property type="entry name" value="Histidine kinase-like ATPase, C-terminal domain"/>
    <property type="match status" value="1"/>
</dbReference>
<evidence type="ECO:0000256" key="6">
    <source>
        <dbReference type="ARBA" id="ARBA00022741"/>
    </source>
</evidence>
<feature type="transmembrane region" description="Helical" evidence="12">
    <location>
        <begin position="12"/>
        <end position="34"/>
    </location>
</feature>
<dbReference type="OrthoDB" id="9776552at2"/>
<keyword evidence="15" id="KW-1185">Reference proteome</keyword>
<evidence type="ECO:0000256" key="9">
    <source>
        <dbReference type="ARBA" id="ARBA00022989"/>
    </source>
</evidence>
<evidence type="ECO:0000256" key="1">
    <source>
        <dbReference type="ARBA" id="ARBA00004651"/>
    </source>
</evidence>
<gene>
    <name evidence="14" type="ORF">DLJ74_18325</name>
</gene>
<dbReference type="SUPFAM" id="SSF55874">
    <property type="entry name" value="ATPase domain of HSP90 chaperone/DNA topoisomerase II/histidine kinase"/>
    <property type="match status" value="1"/>
</dbReference>
<dbReference type="InterPro" id="IPR003594">
    <property type="entry name" value="HATPase_dom"/>
</dbReference>
<reference evidence="14 15" key="1">
    <citation type="submission" date="2018-05" db="EMBL/GenBank/DDBJ databases">
        <title>Genomic analysis of Gracilibacillus dipsosauri DD1 reveals novel features of a salt-tolerant amylase.</title>
        <authorList>
            <person name="Deutch C.E."/>
            <person name="Yang S."/>
        </authorList>
    </citation>
    <scope>NUCLEOTIDE SEQUENCE [LARGE SCALE GENOMIC DNA]</scope>
    <source>
        <strain evidence="14 15">DD1</strain>
    </source>
</reference>
<dbReference type="GO" id="GO:0005886">
    <property type="term" value="C:plasma membrane"/>
    <property type="evidence" value="ECO:0007669"/>
    <property type="project" value="UniProtKB-SubCell"/>
</dbReference>
<keyword evidence="5 12" id="KW-0812">Transmembrane</keyword>
<evidence type="ECO:0000313" key="15">
    <source>
        <dbReference type="Proteomes" id="UP000245624"/>
    </source>
</evidence>
<dbReference type="PANTHER" id="PTHR34220:SF11">
    <property type="entry name" value="SENSOR PROTEIN KINASE HPTS"/>
    <property type="match status" value="1"/>
</dbReference>
<comment type="caution">
    <text evidence="14">The sequence shown here is derived from an EMBL/GenBank/DDBJ whole genome shotgun (WGS) entry which is preliminary data.</text>
</comment>
<evidence type="ECO:0000313" key="14">
    <source>
        <dbReference type="EMBL" id="PWU66825.1"/>
    </source>
</evidence>
<evidence type="ECO:0000256" key="5">
    <source>
        <dbReference type="ARBA" id="ARBA00022692"/>
    </source>
</evidence>
<keyword evidence="4" id="KW-0808">Transferase</keyword>
<keyword evidence="6" id="KW-0547">Nucleotide-binding</keyword>
<evidence type="ECO:0000256" key="4">
    <source>
        <dbReference type="ARBA" id="ARBA00022679"/>
    </source>
</evidence>
<evidence type="ECO:0000256" key="8">
    <source>
        <dbReference type="ARBA" id="ARBA00022840"/>
    </source>
</evidence>
<dbReference type="InterPro" id="IPR036890">
    <property type="entry name" value="HATPase_C_sf"/>
</dbReference>
<keyword evidence="11 12" id="KW-0472">Membrane</keyword>
<keyword evidence="7" id="KW-0418">Kinase</keyword>
<dbReference type="PROSITE" id="PS50885">
    <property type="entry name" value="HAMP"/>
    <property type="match status" value="1"/>
</dbReference>